<comment type="caution">
    <text evidence="3">The sequence shown here is derived from an EMBL/GenBank/DDBJ whole genome shotgun (WGS) entry which is preliminary data.</text>
</comment>
<dbReference type="Proteomes" id="UP000186922">
    <property type="component" value="Unassembled WGS sequence"/>
</dbReference>
<feature type="compositionally biased region" description="Low complexity" evidence="2">
    <location>
        <begin position="595"/>
        <end position="606"/>
    </location>
</feature>
<organism evidence="3 4">
    <name type="scientific">Ramazzottius varieornatus</name>
    <name type="common">Water bear</name>
    <name type="synonym">Tardigrade</name>
    <dbReference type="NCBI Taxonomy" id="947166"/>
    <lineage>
        <taxon>Eukaryota</taxon>
        <taxon>Metazoa</taxon>
        <taxon>Ecdysozoa</taxon>
        <taxon>Tardigrada</taxon>
        <taxon>Eutardigrada</taxon>
        <taxon>Parachela</taxon>
        <taxon>Hypsibioidea</taxon>
        <taxon>Ramazzottiidae</taxon>
        <taxon>Ramazzottius</taxon>
    </lineage>
</organism>
<dbReference type="EMBL" id="BDGG01000001">
    <property type="protein sequence ID" value="GAU87845.1"/>
    <property type="molecule type" value="Genomic_DNA"/>
</dbReference>
<feature type="region of interest" description="Disordered" evidence="2">
    <location>
        <begin position="413"/>
        <end position="436"/>
    </location>
</feature>
<gene>
    <name evidence="3" type="primary">RvY_00641-1</name>
    <name evidence="3" type="synonym">RvY_00641.1</name>
    <name evidence="3" type="ORF">RvY_00641</name>
</gene>
<protein>
    <submittedName>
        <fullName evidence="3">Uncharacterized protein</fullName>
    </submittedName>
</protein>
<feature type="compositionally biased region" description="Low complexity" evidence="2">
    <location>
        <begin position="20"/>
        <end position="30"/>
    </location>
</feature>
<dbReference type="AlphaFoldDB" id="A0A1D1UHJ1"/>
<evidence type="ECO:0000256" key="2">
    <source>
        <dbReference type="SAM" id="MobiDB-lite"/>
    </source>
</evidence>
<accession>A0A1D1UHJ1</accession>
<feature type="compositionally biased region" description="Basic and acidic residues" evidence="2">
    <location>
        <begin position="575"/>
        <end position="594"/>
    </location>
</feature>
<feature type="region of interest" description="Disordered" evidence="2">
    <location>
        <begin position="1"/>
        <end position="37"/>
    </location>
</feature>
<reference evidence="3 4" key="1">
    <citation type="journal article" date="2016" name="Nat. Commun.">
        <title>Extremotolerant tardigrade genome and improved radiotolerance of human cultured cells by tardigrade-unique protein.</title>
        <authorList>
            <person name="Hashimoto T."/>
            <person name="Horikawa D.D."/>
            <person name="Saito Y."/>
            <person name="Kuwahara H."/>
            <person name="Kozuka-Hata H."/>
            <person name="Shin-I T."/>
            <person name="Minakuchi Y."/>
            <person name="Ohishi K."/>
            <person name="Motoyama A."/>
            <person name="Aizu T."/>
            <person name="Enomoto A."/>
            <person name="Kondo K."/>
            <person name="Tanaka S."/>
            <person name="Hara Y."/>
            <person name="Koshikawa S."/>
            <person name="Sagara H."/>
            <person name="Miura T."/>
            <person name="Yokobori S."/>
            <person name="Miyagawa K."/>
            <person name="Suzuki Y."/>
            <person name="Kubo T."/>
            <person name="Oyama M."/>
            <person name="Kohara Y."/>
            <person name="Fujiyama A."/>
            <person name="Arakawa K."/>
            <person name="Katayama T."/>
            <person name="Toyoda A."/>
            <person name="Kunieda T."/>
        </authorList>
    </citation>
    <scope>NUCLEOTIDE SEQUENCE [LARGE SCALE GENOMIC DNA]</scope>
    <source>
        <strain evidence="3 4">YOKOZUNA-1</strain>
    </source>
</reference>
<keyword evidence="4" id="KW-1185">Reference proteome</keyword>
<evidence type="ECO:0000313" key="3">
    <source>
        <dbReference type="EMBL" id="GAU87845.1"/>
    </source>
</evidence>
<feature type="coiled-coil region" evidence="1">
    <location>
        <begin position="230"/>
        <end position="257"/>
    </location>
</feature>
<proteinExistence type="predicted"/>
<evidence type="ECO:0000313" key="4">
    <source>
        <dbReference type="Proteomes" id="UP000186922"/>
    </source>
</evidence>
<sequence length="606" mass="69219">MSSRTTVGGKNVGRPTNFRPGSGASGPSSGRFNDRRTTVVLQNQKSIRFSKEDDMRIIQELETIARELEAGSGVHSDIKLSIQELDKPQDSRRIFSANGVVPTLICNASCLSVEELYNRLLTEASNVFSDIRLHLKFGSTTGLAACIKVFLDLFEIQGIDITVSDIQNPNATKIRMLLTQLIGIVGTTSQYEQTLQDYFSGLKALDQRKSTLWEGEAELDMRERDHATKVEREKPEIDRLKETLAQKEEEERAWAAKVAVMHDTAEKTLEKRRMLEQRVINGRNDTVVLKNKLESMQQQIVVDPESIIKKLKEVEEEKAQKDAERNKAYEKYKGLAQWESQSLLKDMEDTLEMFAAAQKKDHKELLALEKEFRSIESDLARSRDDLSTKEKDFKRAMDSLKELEEKKINMRDEVAQEKKRQQQRIKELEKETRDMEKEVEKIRLNTEKLQIATTKKEEEVAALKAQREKWKEDYFAILAAHNMACEAATSEVMEKKAQCDERVRAQKEWHRKTFGYDVENRPQPDANGKVSISKILPSNLVPIYKAASELKSQKINGRWTVPDSVKASIAAMEHPLSEEPVHEQAVDSDERSESQTEPSSSQSESR</sequence>
<keyword evidence="1" id="KW-0175">Coiled coil</keyword>
<evidence type="ECO:0000256" key="1">
    <source>
        <dbReference type="SAM" id="Coils"/>
    </source>
</evidence>
<feature type="region of interest" description="Disordered" evidence="2">
    <location>
        <begin position="570"/>
        <end position="606"/>
    </location>
</feature>
<dbReference type="STRING" id="947166.A0A1D1UHJ1"/>
<name>A0A1D1UHJ1_RAMVA</name>